<feature type="region of interest" description="Disordered" evidence="7">
    <location>
        <begin position="94"/>
        <end position="116"/>
    </location>
</feature>
<dbReference type="GO" id="GO:0019722">
    <property type="term" value="P:calcium-mediated signaling"/>
    <property type="evidence" value="ECO:0007669"/>
    <property type="project" value="TreeGrafter"/>
</dbReference>
<dbReference type="PANTHER" id="PTHR33136:SF4">
    <property type="entry name" value="PROTEIN RALF-LIKE 32"/>
    <property type="match status" value="1"/>
</dbReference>
<proteinExistence type="inferred from homology"/>
<dbReference type="Pfam" id="PF05498">
    <property type="entry name" value="RALF"/>
    <property type="match status" value="1"/>
</dbReference>
<protein>
    <submittedName>
        <fullName evidence="9">Uncharacterized protein</fullName>
    </submittedName>
</protein>
<name>A0AAP0RGA5_LIQFO</name>
<sequence length="116" mass="12907">MRNCGLFPFLPVLLVMMILSTSVDVVASQKIYQSNCLNGTIADCFIRDEEFLMESQVSRRLLQSEKPNSISYGAVRDRDKGVCKGPNPAYRSCLPGANQGSDRGCESVNRCRRPTK</sequence>
<accession>A0AAP0RGA5</accession>
<evidence type="ECO:0000256" key="1">
    <source>
        <dbReference type="ARBA" id="ARBA00004613"/>
    </source>
</evidence>
<keyword evidence="4" id="KW-0372">Hormone</keyword>
<dbReference type="EMBL" id="JBBPBK010000010">
    <property type="protein sequence ID" value="KAK9276181.1"/>
    <property type="molecule type" value="Genomic_DNA"/>
</dbReference>
<dbReference type="GO" id="GO:0005179">
    <property type="term" value="F:hormone activity"/>
    <property type="evidence" value="ECO:0007669"/>
    <property type="project" value="UniProtKB-KW"/>
</dbReference>
<dbReference type="AlphaFoldDB" id="A0AAP0RGA5"/>
<keyword evidence="10" id="KW-1185">Reference proteome</keyword>
<gene>
    <name evidence="9" type="ORF">L1049_005712</name>
</gene>
<evidence type="ECO:0000256" key="7">
    <source>
        <dbReference type="SAM" id="MobiDB-lite"/>
    </source>
</evidence>
<evidence type="ECO:0000313" key="10">
    <source>
        <dbReference type="Proteomes" id="UP001415857"/>
    </source>
</evidence>
<comment type="caution">
    <text evidence="9">The sequence shown here is derived from an EMBL/GenBank/DDBJ whole genome shotgun (WGS) entry which is preliminary data.</text>
</comment>
<feature type="chain" id="PRO_5042864954" evidence="8">
    <location>
        <begin position="29"/>
        <end position="116"/>
    </location>
</feature>
<dbReference type="GO" id="GO:0009506">
    <property type="term" value="C:plasmodesma"/>
    <property type="evidence" value="ECO:0007669"/>
    <property type="project" value="TreeGrafter"/>
</dbReference>
<evidence type="ECO:0000256" key="6">
    <source>
        <dbReference type="ARBA" id="ARBA00023157"/>
    </source>
</evidence>
<keyword evidence="5 8" id="KW-0732">Signal</keyword>
<comment type="similarity">
    <text evidence="2">Belongs to the plant rapid alkalinization factor (RALF) family.</text>
</comment>
<feature type="signal peptide" evidence="8">
    <location>
        <begin position="1"/>
        <end position="28"/>
    </location>
</feature>
<evidence type="ECO:0000256" key="8">
    <source>
        <dbReference type="SAM" id="SignalP"/>
    </source>
</evidence>
<dbReference type="InterPro" id="IPR008801">
    <property type="entry name" value="RALF"/>
</dbReference>
<keyword evidence="3" id="KW-0964">Secreted</keyword>
<organism evidence="9 10">
    <name type="scientific">Liquidambar formosana</name>
    <name type="common">Formosan gum</name>
    <dbReference type="NCBI Taxonomy" id="63359"/>
    <lineage>
        <taxon>Eukaryota</taxon>
        <taxon>Viridiplantae</taxon>
        <taxon>Streptophyta</taxon>
        <taxon>Embryophyta</taxon>
        <taxon>Tracheophyta</taxon>
        <taxon>Spermatophyta</taxon>
        <taxon>Magnoliopsida</taxon>
        <taxon>eudicotyledons</taxon>
        <taxon>Gunneridae</taxon>
        <taxon>Pentapetalae</taxon>
        <taxon>Saxifragales</taxon>
        <taxon>Altingiaceae</taxon>
        <taxon>Liquidambar</taxon>
    </lineage>
</organism>
<dbReference type="Proteomes" id="UP001415857">
    <property type="component" value="Unassembled WGS sequence"/>
</dbReference>
<evidence type="ECO:0000256" key="2">
    <source>
        <dbReference type="ARBA" id="ARBA00009178"/>
    </source>
</evidence>
<keyword evidence="6" id="KW-1015">Disulfide bond</keyword>
<dbReference type="PANTHER" id="PTHR33136">
    <property type="entry name" value="RAPID ALKALINIZATION FACTOR-LIKE"/>
    <property type="match status" value="1"/>
</dbReference>
<dbReference type="GO" id="GO:0005576">
    <property type="term" value="C:extracellular region"/>
    <property type="evidence" value="ECO:0007669"/>
    <property type="project" value="UniProtKB-SubCell"/>
</dbReference>
<comment type="subcellular location">
    <subcellularLocation>
        <location evidence="1">Secreted</location>
    </subcellularLocation>
</comment>
<evidence type="ECO:0000256" key="3">
    <source>
        <dbReference type="ARBA" id="ARBA00022525"/>
    </source>
</evidence>
<reference evidence="9 10" key="1">
    <citation type="journal article" date="2024" name="Plant J.">
        <title>Genome sequences and population genomics reveal climatic adaptation and genomic divergence between two closely related sweetgum species.</title>
        <authorList>
            <person name="Xu W.Q."/>
            <person name="Ren C.Q."/>
            <person name="Zhang X.Y."/>
            <person name="Comes H.P."/>
            <person name="Liu X.H."/>
            <person name="Li Y.G."/>
            <person name="Kettle C.J."/>
            <person name="Jalonen R."/>
            <person name="Gaisberger H."/>
            <person name="Ma Y.Z."/>
            <person name="Qiu Y.X."/>
        </authorList>
    </citation>
    <scope>NUCLEOTIDE SEQUENCE [LARGE SCALE GENOMIC DNA]</scope>
    <source>
        <strain evidence="9">Hangzhou</strain>
    </source>
</reference>
<evidence type="ECO:0000256" key="4">
    <source>
        <dbReference type="ARBA" id="ARBA00022702"/>
    </source>
</evidence>
<evidence type="ECO:0000256" key="5">
    <source>
        <dbReference type="ARBA" id="ARBA00022729"/>
    </source>
</evidence>
<evidence type="ECO:0000313" key="9">
    <source>
        <dbReference type="EMBL" id="KAK9276181.1"/>
    </source>
</evidence>